<keyword evidence="3" id="KW-1185">Reference proteome</keyword>
<keyword evidence="1" id="KW-0472">Membrane</keyword>
<evidence type="ECO:0000256" key="1">
    <source>
        <dbReference type="SAM" id="Phobius"/>
    </source>
</evidence>
<dbReference type="AlphaFoldDB" id="A0A8E6B1G8"/>
<accession>A0A8E6B1G8</accession>
<evidence type="ECO:0000313" key="3">
    <source>
        <dbReference type="Proteomes" id="UP000676194"/>
    </source>
</evidence>
<proteinExistence type="predicted"/>
<keyword evidence="1" id="KW-1133">Transmembrane helix</keyword>
<organism evidence="2 3">
    <name type="scientific">Telmatocola sphagniphila</name>
    <dbReference type="NCBI Taxonomy" id="1123043"/>
    <lineage>
        <taxon>Bacteria</taxon>
        <taxon>Pseudomonadati</taxon>
        <taxon>Planctomycetota</taxon>
        <taxon>Planctomycetia</taxon>
        <taxon>Gemmatales</taxon>
        <taxon>Gemmataceae</taxon>
    </lineage>
</organism>
<evidence type="ECO:0008006" key="4">
    <source>
        <dbReference type="Google" id="ProtNLM"/>
    </source>
</evidence>
<feature type="transmembrane region" description="Helical" evidence="1">
    <location>
        <begin position="12"/>
        <end position="32"/>
    </location>
</feature>
<feature type="transmembrane region" description="Helical" evidence="1">
    <location>
        <begin position="351"/>
        <end position="371"/>
    </location>
</feature>
<dbReference type="KEGG" id="tsph:KIH39_14255"/>
<name>A0A8E6B1G8_9BACT</name>
<dbReference type="RefSeq" id="WP_213493911.1">
    <property type="nucleotide sequence ID" value="NZ_CP074694.1"/>
</dbReference>
<evidence type="ECO:0000313" key="2">
    <source>
        <dbReference type="EMBL" id="QVL30027.1"/>
    </source>
</evidence>
<dbReference type="Proteomes" id="UP000676194">
    <property type="component" value="Chromosome"/>
</dbReference>
<feature type="transmembrane region" description="Helical" evidence="1">
    <location>
        <begin position="262"/>
        <end position="283"/>
    </location>
</feature>
<gene>
    <name evidence="2" type="ORF">KIH39_14255</name>
</gene>
<keyword evidence="1" id="KW-0812">Transmembrane</keyword>
<dbReference type="EMBL" id="CP074694">
    <property type="protein sequence ID" value="QVL30027.1"/>
    <property type="molecule type" value="Genomic_DNA"/>
</dbReference>
<feature type="transmembrane region" description="Helical" evidence="1">
    <location>
        <begin position="315"/>
        <end position="339"/>
    </location>
</feature>
<feature type="transmembrane region" description="Helical" evidence="1">
    <location>
        <begin position="290"/>
        <end position="309"/>
    </location>
</feature>
<sequence length="385" mass="42221">MHTHHRLKLRELPLPARLVLSVFLIAVGLGYLSAMVQLHFKEASPGEPMPTFADVVAHYAGSEWPPVVKAGGDDPAPAVPAEKPAAVPDNAKKVAGFKVKTLIQDRCVVCHSADGGQEPYFSDFEKLSKSIGTPADTGKIHKMITAPPEVKWGKQSMLRAFFDKSEEWKDKIKERPETEIRAERETERLALVSWLEAGAPEASYNQDAFALPVSLRDKPLTKEFKTEAPEIKIEVKAPVVAKKRSAKSRQVSVEGLTQSTHAHLLTFALLWAATGLIFAFTSYPYWIRLFLAPMVLFFQVVDISFWWLARLDAVGPYFAAGIFITGGVVGLGLILQILGSLLDMYSAKGKGLIFVLLLGGGTLIGAGYMTVVNPQLNAEKKEVLK</sequence>
<reference evidence="2" key="1">
    <citation type="submission" date="2021-05" db="EMBL/GenBank/DDBJ databases">
        <title>Complete genome sequence of the cellulolytic planctomycete Telmatocola sphagniphila SP2T and characterization of the first cellulase from planctomycetes.</title>
        <authorList>
            <person name="Rakitin A.L."/>
            <person name="Beletsky A.V."/>
            <person name="Naumoff D.G."/>
            <person name="Kulichevskaya I.S."/>
            <person name="Mardanov A.V."/>
            <person name="Ravin N.V."/>
            <person name="Dedysh S.N."/>
        </authorList>
    </citation>
    <scope>NUCLEOTIDE SEQUENCE</scope>
    <source>
        <strain evidence="2">SP2T</strain>
    </source>
</reference>
<protein>
    <recommendedName>
        <fullName evidence="4">Cytochrome c domain-containing protein</fullName>
    </recommendedName>
</protein>